<dbReference type="InParanoid" id="K3Y092"/>
<organism evidence="1 2">
    <name type="scientific">Setaria italica</name>
    <name type="common">Foxtail millet</name>
    <name type="synonym">Panicum italicum</name>
    <dbReference type="NCBI Taxonomy" id="4555"/>
    <lineage>
        <taxon>Eukaryota</taxon>
        <taxon>Viridiplantae</taxon>
        <taxon>Streptophyta</taxon>
        <taxon>Embryophyta</taxon>
        <taxon>Tracheophyta</taxon>
        <taxon>Spermatophyta</taxon>
        <taxon>Magnoliopsida</taxon>
        <taxon>Liliopsida</taxon>
        <taxon>Poales</taxon>
        <taxon>Poaceae</taxon>
        <taxon>PACMAD clade</taxon>
        <taxon>Panicoideae</taxon>
        <taxon>Panicodae</taxon>
        <taxon>Paniceae</taxon>
        <taxon>Cenchrinae</taxon>
        <taxon>Setaria</taxon>
    </lineage>
</organism>
<dbReference type="Proteomes" id="UP000004995">
    <property type="component" value="Unassembled WGS sequence"/>
</dbReference>
<reference evidence="2" key="1">
    <citation type="journal article" date="2012" name="Nat. Biotechnol.">
        <title>Reference genome sequence of the model plant Setaria.</title>
        <authorList>
            <person name="Bennetzen J.L."/>
            <person name="Schmutz J."/>
            <person name="Wang H."/>
            <person name="Percifield R."/>
            <person name="Hawkins J."/>
            <person name="Pontaroli A.C."/>
            <person name="Estep M."/>
            <person name="Feng L."/>
            <person name="Vaughn J.N."/>
            <person name="Grimwood J."/>
            <person name="Jenkins J."/>
            <person name="Barry K."/>
            <person name="Lindquist E."/>
            <person name="Hellsten U."/>
            <person name="Deshpande S."/>
            <person name="Wang X."/>
            <person name="Wu X."/>
            <person name="Mitros T."/>
            <person name="Triplett J."/>
            <person name="Yang X."/>
            <person name="Ye C.Y."/>
            <person name="Mauro-Herrera M."/>
            <person name="Wang L."/>
            <person name="Li P."/>
            <person name="Sharma M."/>
            <person name="Sharma R."/>
            <person name="Ronald P.C."/>
            <person name="Panaud O."/>
            <person name="Kellogg E.A."/>
            <person name="Brutnell T.P."/>
            <person name="Doust A.N."/>
            <person name="Tuskan G.A."/>
            <person name="Rokhsar D."/>
            <person name="Devos K.M."/>
        </authorList>
    </citation>
    <scope>NUCLEOTIDE SEQUENCE [LARGE SCALE GENOMIC DNA]</scope>
    <source>
        <strain evidence="2">cv. Yugu1</strain>
    </source>
</reference>
<evidence type="ECO:0000313" key="2">
    <source>
        <dbReference type="Proteomes" id="UP000004995"/>
    </source>
</evidence>
<keyword evidence="2" id="KW-1185">Reference proteome</keyword>
<dbReference type="EnsemblPlants" id="KQL09235">
    <property type="protein sequence ID" value="KQL09235"/>
    <property type="gene ID" value="SETIT_007603mg"/>
</dbReference>
<evidence type="ECO:0000313" key="1">
    <source>
        <dbReference type="EnsemblPlants" id="KQL09235"/>
    </source>
</evidence>
<dbReference type="HOGENOM" id="CLU_2268487_0_0_1"/>
<name>K3Y092_SETIT</name>
<dbReference type="EMBL" id="AGNK02002194">
    <property type="status" value="NOT_ANNOTATED_CDS"/>
    <property type="molecule type" value="Genomic_DNA"/>
</dbReference>
<protein>
    <submittedName>
        <fullName evidence="1">Uncharacterized protein</fullName>
    </submittedName>
</protein>
<sequence length="103" mass="12424">MYFIFLANYVHSPRLQADEQGRSTCSTCPLTCHNSYTRLCWWWQFISHNVFSEPVLSSFERNHRSTHSWAVQIKFTRTNTVTLESERDANNTMRRFKPWLQYQ</sequence>
<dbReference type="Gramene" id="KQL09235">
    <property type="protein sequence ID" value="KQL09235"/>
    <property type="gene ID" value="SETIT_007603mg"/>
</dbReference>
<proteinExistence type="predicted"/>
<accession>K3Y092</accession>
<reference evidence="1" key="2">
    <citation type="submission" date="2018-08" db="UniProtKB">
        <authorList>
            <consortium name="EnsemblPlants"/>
        </authorList>
    </citation>
    <scope>IDENTIFICATION</scope>
    <source>
        <strain evidence="1">Yugu1</strain>
    </source>
</reference>
<dbReference type="AlphaFoldDB" id="K3Y092"/>